<gene>
    <name evidence="1" type="ORF">C8D87_12220</name>
</gene>
<dbReference type="EMBL" id="QLTT01000022">
    <property type="protein sequence ID" value="RAS57161.1"/>
    <property type="molecule type" value="Genomic_DNA"/>
</dbReference>
<keyword evidence="2" id="KW-1185">Reference proteome</keyword>
<evidence type="ECO:0000313" key="1">
    <source>
        <dbReference type="EMBL" id="RAS57161.1"/>
    </source>
</evidence>
<dbReference type="Proteomes" id="UP000248714">
    <property type="component" value="Unassembled WGS sequence"/>
</dbReference>
<comment type="caution">
    <text evidence="1">The sequence shown here is derived from an EMBL/GenBank/DDBJ whole genome shotgun (WGS) entry which is preliminary data.</text>
</comment>
<accession>A0ABX9DW17</accession>
<name>A0ABX9DW17_9PSEU</name>
<sequence length="156" mass="17333">MLVAGFVLGWLAQLGVPGLGGFSVMWPQHWRFFTGLERDSVVAYRVTEPGHVLQPLEDVEYRGLGNGVEVRYAEAWQFARRVPDARWQVCSRENTLACGLDLVVDDVHRLRNESASHLLCGHLALAVEHTDLPPAGRLPALAMRVHRIALVDIDCG</sequence>
<organism evidence="1 2">
    <name type="scientific">Lentzea atacamensis</name>
    <dbReference type="NCBI Taxonomy" id="531938"/>
    <lineage>
        <taxon>Bacteria</taxon>
        <taxon>Bacillati</taxon>
        <taxon>Actinomycetota</taxon>
        <taxon>Actinomycetes</taxon>
        <taxon>Pseudonocardiales</taxon>
        <taxon>Pseudonocardiaceae</taxon>
        <taxon>Lentzea</taxon>
    </lineage>
</organism>
<reference evidence="1 2" key="1">
    <citation type="submission" date="2018-06" db="EMBL/GenBank/DDBJ databases">
        <title>Genomic Encyclopedia of Type Strains, Phase IV (KMG-IV): sequencing the most valuable type-strain genomes for metagenomic binning, comparative biology and taxonomic classification.</title>
        <authorList>
            <person name="Goeker M."/>
        </authorList>
    </citation>
    <scope>NUCLEOTIDE SEQUENCE [LARGE SCALE GENOMIC DNA]</scope>
    <source>
        <strain evidence="1 2">DSM 45479</strain>
    </source>
</reference>
<proteinExistence type="predicted"/>
<evidence type="ECO:0000313" key="2">
    <source>
        <dbReference type="Proteomes" id="UP000248714"/>
    </source>
</evidence>
<protein>
    <submittedName>
        <fullName evidence="1">Uncharacterized protein</fullName>
    </submittedName>
</protein>